<reference evidence="5 7" key="1">
    <citation type="journal article" date="2016" name="Plant Dis.">
        <title>Improved production of propionic acid using genome shuffling.</title>
        <authorList>
            <person name="Luna-Flores C.H."/>
            <person name="Palfreyman R.W."/>
            <person name="Kromer J.O."/>
            <person name="Nielsen L.K."/>
            <person name="Marcellin E."/>
        </authorList>
    </citation>
    <scope>NUCLEOTIDE SEQUENCE [LARGE SCALE GENOMIC DNA]</scope>
    <source>
        <strain evidence="5 7">F3E8</strain>
    </source>
</reference>
<sequence>MGGGSLMASGAGRSMVVKFEARTDALRRQVAGAETILQRFQRTTSRVGAGMKAAVTSAAGMVTGVAGVGSALAAAAKSSMDFEAQVSKVRATGGATEPQLKALEAQAMKMGKTFGVSATDAMQSVEALAKAGVSTQDIMGGGLTGALSLAAAGEMDVGESAETASSAMAQFGLKGKDVGHIADVLAQGANLAQGGVSELSQALSQGGMVASQMGMSLDQTVGVLAEFANKGLMGSDAGTSLKSMLQRLSNPAADAKRQMEKLGIAAYDSSGKFVGLSNFAGQLQTSMSKLTPAQRDAAMSTIFGSDAVRAASILYTDGAKGVAKWTKDVGKSGAAMDTARVNTDNLKGDLDKAKASFQDAFITMGKSSQSPLRTVVQGFSSIADKAPAALASVTGSISAFVASFKAADGDITSSGLNGAIERIGNALGVMWNWGKRNQEWLTPLAVGLGSIAATALSARGIIGAVGAVSRLATSAKLAGDAFGLLSKGMFVKDATKQLAGLSGTSKVIGAMLHPIQAVKGAMTALNVTFLASPWFWVIAGIVALVAAFVVAYKKSETFRNIVNGALNGVKAAALAVGRWFSGPFADFFKKGWEGATGAFDAVKSFFTTTVPNFFIGAWNGIKGAFQTGIDAVVNFVKAYWPILLSVIIGPLGLLIGAVVRHWGQIKAAFSTAIDAIKGVLTGLWTALTNSWAFQAMQSLFLTGFAIIRWVVVNFVNGVKIIWSAFWTGLTTVASAVWGGIKTVVMAGVNAVRAVIVPVINGIRAVWSVVWGAISGFFVGVWNRIYASVALKIAQVHMVIVRVTNIIRAVWGVAWGWVSTRVSTIFNNIHHNISVKILQVQMVITRVMNIIKAVWSVGWNAVKATGTRVMNSVKATFDRILGGIKGAFTNTVSAIGKIWGGIKHTVGAPITFVVDKIINNGIISAIRKVQHFFGLTGKQQMPNLKVPKFRNGGTVDAPFHSAERDDLLGFTPHGVVRLEGGEHITNRESTRRSPRLLEAINSGLLTDRIARFRNGGFVGGRGRLTEIAARRIQAAADSLGWTLQLAQRGWNAPNGLSGTSHAGDAVDVSGPAGGDRLWKIRDALRRQSWAAWVRGPKENFSWHVHAIPLAGAGDARGSAIYQRQAYAAGGDGLHGLSTRDVYATPSGSGGSWLGQAVIAVKSFAERMADKAKSFFKGFSSPVDFLKNKITGMASKITAGIGKSGWASALARIPGKLWESGKTWVTGKFKAFLKKGEEDEGGAAGRSGNMESWRSMVRAALKATGIGSGKADEDSWLRQIMTESSGNPNLIQSSALRDINVRNGDPARGLVQVPGVTWADFGKDQGAFLQNWMKPFKNLVVGMRAAAAQHRNWRAVVGHGHGYEQGTLSAAPGWAWVGERGPELMRLSGGEQILSAAQSSALSRRSSHIAVADTSSGQPALSDAQWDELLDAIHDGQSPVVVDGSTLREAIRSEMRLAARTEKSRTGVLR</sequence>
<dbReference type="Pfam" id="PF10145">
    <property type="entry name" value="PhageMin_Tail"/>
    <property type="match status" value="1"/>
</dbReference>
<feature type="transmembrane region" description="Helical" evidence="2">
    <location>
        <begin position="723"/>
        <end position="744"/>
    </location>
</feature>
<organism evidence="4 6">
    <name type="scientific">Acidipropionibacterium acidipropionici</name>
    <dbReference type="NCBI Taxonomy" id="1748"/>
    <lineage>
        <taxon>Bacteria</taxon>
        <taxon>Bacillati</taxon>
        <taxon>Actinomycetota</taxon>
        <taxon>Actinomycetes</taxon>
        <taxon>Propionibacteriales</taxon>
        <taxon>Propionibacteriaceae</taxon>
        <taxon>Acidipropionibacterium</taxon>
    </lineage>
</organism>
<dbReference type="NCBIfam" id="TIGR01760">
    <property type="entry name" value="tape_meas_TP901"/>
    <property type="match status" value="1"/>
</dbReference>
<feature type="domain" description="Phage tail tape measure protein" evidence="3">
    <location>
        <begin position="105"/>
        <end position="304"/>
    </location>
</feature>
<proteinExistence type="predicted"/>
<reference evidence="4 6" key="2">
    <citation type="submission" date="2016-02" db="EMBL/GenBank/DDBJ databases">
        <title>Complete Genome Sequence of Propionibacterium acidipropionici ATCC 55737.</title>
        <authorList>
            <person name="Luna Flores C.H."/>
            <person name="Nielsen L.K."/>
            <person name="Marcellin E."/>
        </authorList>
    </citation>
    <scope>NUCLEOTIDE SEQUENCE [LARGE SCALE GENOMIC DNA]</scope>
    <source>
        <strain evidence="4 6">ATCC 55737</strain>
    </source>
</reference>
<dbReference type="Proteomes" id="UP000075221">
    <property type="component" value="Chromosome"/>
</dbReference>
<evidence type="ECO:0000259" key="3">
    <source>
        <dbReference type="Pfam" id="PF10145"/>
    </source>
</evidence>
<dbReference type="SUPFAM" id="SSF53955">
    <property type="entry name" value="Lysozyme-like"/>
    <property type="match status" value="1"/>
</dbReference>
<feature type="transmembrane region" description="Helical" evidence="2">
    <location>
        <begin position="764"/>
        <end position="786"/>
    </location>
</feature>
<evidence type="ECO:0000256" key="1">
    <source>
        <dbReference type="ARBA" id="ARBA00022612"/>
    </source>
</evidence>
<dbReference type="EMBL" id="CP014352">
    <property type="protein sequence ID" value="AMS04668.1"/>
    <property type="molecule type" value="Genomic_DNA"/>
</dbReference>
<evidence type="ECO:0000313" key="6">
    <source>
        <dbReference type="Proteomes" id="UP000075221"/>
    </source>
</evidence>
<dbReference type="InterPro" id="IPR023346">
    <property type="entry name" value="Lysozyme-like_dom_sf"/>
</dbReference>
<dbReference type="Proteomes" id="UP000178666">
    <property type="component" value="Chromosome"/>
</dbReference>
<evidence type="ECO:0000256" key="2">
    <source>
        <dbReference type="SAM" id="Phobius"/>
    </source>
</evidence>
<dbReference type="EMBL" id="CP015970">
    <property type="protein sequence ID" value="AOZ46157.1"/>
    <property type="molecule type" value="Genomic_DNA"/>
</dbReference>
<keyword evidence="2" id="KW-0472">Membrane</keyword>
<gene>
    <name evidence="5" type="ORF">A8L58_04845</name>
    <name evidence="4" type="ORF">AXH35_03380</name>
</gene>
<dbReference type="InterPro" id="IPR010090">
    <property type="entry name" value="Phage_tape_meas"/>
</dbReference>
<accession>A0AAC8YDV5</accession>
<feature type="transmembrane region" description="Helical" evidence="2">
    <location>
        <begin position="638"/>
        <end position="660"/>
    </location>
</feature>
<dbReference type="PANTHER" id="PTHR37813:SF1">
    <property type="entry name" value="FELS-2 PROPHAGE PROTEIN"/>
    <property type="match status" value="1"/>
</dbReference>
<feature type="transmembrane region" description="Helical" evidence="2">
    <location>
        <begin position="691"/>
        <end position="711"/>
    </location>
</feature>
<dbReference type="PANTHER" id="PTHR37813">
    <property type="entry name" value="FELS-2 PROPHAGE PROTEIN"/>
    <property type="match status" value="1"/>
</dbReference>
<feature type="transmembrane region" description="Helical" evidence="2">
    <location>
        <begin position="798"/>
        <end position="817"/>
    </location>
</feature>
<keyword evidence="7" id="KW-1185">Reference proteome</keyword>
<evidence type="ECO:0000313" key="7">
    <source>
        <dbReference type="Proteomes" id="UP000178666"/>
    </source>
</evidence>
<keyword evidence="1" id="KW-1188">Viral release from host cell</keyword>
<evidence type="ECO:0000313" key="4">
    <source>
        <dbReference type="EMBL" id="AMS04668.1"/>
    </source>
</evidence>
<feature type="transmembrane region" description="Helical" evidence="2">
    <location>
        <begin position="534"/>
        <end position="552"/>
    </location>
</feature>
<keyword evidence="2" id="KW-1133">Transmembrane helix</keyword>
<name>A0AAC8YDV5_9ACTN</name>
<protein>
    <submittedName>
        <fullName evidence="5">Phage tail tape measure protein</fullName>
    </submittedName>
</protein>
<keyword evidence="2" id="KW-0812">Transmembrane</keyword>
<evidence type="ECO:0000313" key="5">
    <source>
        <dbReference type="EMBL" id="AOZ46157.1"/>
    </source>
</evidence>